<organism evidence="1 2">
    <name type="scientific">Gigaspora margarita</name>
    <dbReference type="NCBI Taxonomy" id="4874"/>
    <lineage>
        <taxon>Eukaryota</taxon>
        <taxon>Fungi</taxon>
        <taxon>Fungi incertae sedis</taxon>
        <taxon>Mucoromycota</taxon>
        <taxon>Glomeromycotina</taxon>
        <taxon>Glomeromycetes</taxon>
        <taxon>Diversisporales</taxon>
        <taxon>Gigasporaceae</taxon>
        <taxon>Gigaspora</taxon>
    </lineage>
</organism>
<accession>A0A8H3XMM2</accession>
<comment type="caution">
    <text evidence="1">The sequence shown here is derived from an EMBL/GenBank/DDBJ whole genome shotgun (WGS) entry which is preliminary data.</text>
</comment>
<keyword evidence="2" id="KW-1185">Reference proteome</keyword>
<reference evidence="1 2" key="1">
    <citation type="journal article" date="2019" name="Environ. Microbiol.">
        <title>At the nexus of three kingdoms: the genome of the mycorrhizal fungus Gigaspora margarita provides insights into plant, endobacterial and fungal interactions.</title>
        <authorList>
            <person name="Venice F."/>
            <person name="Ghignone S."/>
            <person name="Salvioli di Fossalunga A."/>
            <person name="Amselem J."/>
            <person name="Novero M."/>
            <person name="Xianan X."/>
            <person name="Sedzielewska Toro K."/>
            <person name="Morin E."/>
            <person name="Lipzen A."/>
            <person name="Grigoriev I.V."/>
            <person name="Henrissat B."/>
            <person name="Martin F.M."/>
            <person name="Bonfante P."/>
        </authorList>
    </citation>
    <scope>NUCLEOTIDE SEQUENCE [LARGE SCALE GENOMIC DNA]</scope>
    <source>
        <strain evidence="1 2">BEG34</strain>
    </source>
</reference>
<evidence type="ECO:0000313" key="2">
    <source>
        <dbReference type="Proteomes" id="UP000439903"/>
    </source>
</evidence>
<gene>
    <name evidence="1" type="ORF">F8M41_024457</name>
</gene>
<protein>
    <submittedName>
        <fullName evidence="1">Uncharacterized protein</fullName>
    </submittedName>
</protein>
<sequence>MNTISESKDFVVNLIEDFSEEILAGVEDKDPTLEFYQSAEISHTYKTNEIEDDKIKFKKTEQKEALTGYRS</sequence>
<dbReference type="Proteomes" id="UP000439903">
    <property type="component" value="Unassembled WGS sequence"/>
</dbReference>
<proteinExistence type="predicted"/>
<name>A0A8H3XMM2_GIGMA</name>
<dbReference type="EMBL" id="WTPW01000833">
    <property type="protein sequence ID" value="KAF0476165.1"/>
    <property type="molecule type" value="Genomic_DNA"/>
</dbReference>
<dbReference type="AlphaFoldDB" id="A0A8H3XMM2"/>
<evidence type="ECO:0000313" key="1">
    <source>
        <dbReference type="EMBL" id="KAF0476165.1"/>
    </source>
</evidence>